<name>A0A449I4C6_9BACE</name>
<dbReference type="AlphaFoldDB" id="A0A449I4C6"/>
<gene>
    <name evidence="1" type="ORF">NCTC7812_01864</name>
</gene>
<dbReference type="EMBL" id="CAACYH010000004">
    <property type="protein sequence ID" value="VFB14320.1"/>
    <property type="molecule type" value="Genomic_DNA"/>
</dbReference>
<organism evidence="1 2">
    <name type="scientific">Prevotella heparinolytica</name>
    <dbReference type="NCBI Taxonomy" id="28113"/>
    <lineage>
        <taxon>Bacteria</taxon>
        <taxon>Pseudomonadati</taxon>
        <taxon>Bacteroidota</taxon>
        <taxon>Bacteroidia</taxon>
        <taxon>Bacteroidales</taxon>
        <taxon>Bacteroidaceae</taxon>
        <taxon>Bacteroides</taxon>
    </lineage>
</organism>
<evidence type="ECO:0000313" key="2">
    <source>
        <dbReference type="Proteomes" id="UP000396835"/>
    </source>
</evidence>
<evidence type="ECO:0000313" key="1">
    <source>
        <dbReference type="EMBL" id="VFB14320.1"/>
    </source>
</evidence>
<accession>A0A449I4C6</accession>
<dbReference type="Proteomes" id="UP000396835">
    <property type="component" value="Unassembled WGS sequence"/>
</dbReference>
<reference evidence="1 2" key="1">
    <citation type="submission" date="2019-02" db="EMBL/GenBank/DDBJ databases">
        <authorList>
            <consortium name="Pathogen Informatics"/>
        </authorList>
    </citation>
    <scope>NUCLEOTIDE SEQUENCE [LARGE SCALE GENOMIC DNA]</scope>
    <source>
        <strain evidence="1 2">3012STDY7078512</strain>
    </source>
</reference>
<protein>
    <submittedName>
        <fullName evidence="1">Uncharacterized protein</fullName>
    </submittedName>
</protein>
<proteinExistence type="predicted"/>
<sequence>MNIHLKYRQTGEAIDLLLIPNSGNFIPKKQFYCDKTKNIATDRVNINLIIYLC</sequence>